<accession>A0AAN2TUA2</accession>
<sequence length="227" mass="26150">MKAVAIEQRVVSSADHLLTAEQVNANLSYLRMKRSIDIIGSLIGLMILSPIFLLIAILIKIEDPKGPIFFKQVRVGKDETEFQMYKFRSMVSDAEERLKDLLTLNEVSGAMFKMKEDPRITRIGKFIRKTSIDELPQLWNVLKGDMSLVGPRPPLLREVVEYSSYDRQRLLIIPGCTGLWQVSGRSNLNFDQMVKLDLKYIEDRTFWFDLKIIFKTVLMIIGSKDAY</sequence>
<keyword evidence="5" id="KW-1185">Reference proteome</keyword>
<comment type="caution">
    <text evidence="4">The sequence shown here is derived from an EMBL/GenBank/DDBJ whole genome shotgun (WGS) entry which is preliminary data.</text>
</comment>
<name>A0AAN2TUA2_9BACI</name>
<dbReference type="InterPro" id="IPR003362">
    <property type="entry name" value="Bact_transf"/>
</dbReference>
<proteinExistence type="inferred from homology"/>
<feature type="domain" description="Bacterial sugar transferase" evidence="3">
    <location>
        <begin position="33"/>
        <end position="221"/>
    </location>
</feature>
<keyword evidence="4" id="KW-0808">Transferase</keyword>
<feature type="transmembrane region" description="Helical" evidence="2">
    <location>
        <begin position="38"/>
        <end position="59"/>
    </location>
</feature>
<keyword evidence="2" id="KW-0472">Membrane</keyword>
<evidence type="ECO:0000256" key="1">
    <source>
        <dbReference type="ARBA" id="ARBA00006464"/>
    </source>
</evidence>
<dbReference type="GO" id="GO:0016780">
    <property type="term" value="F:phosphotransferase activity, for other substituted phosphate groups"/>
    <property type="evidence" value="ECO:0007669"/>
    <property type="project" value="TreeGrafter"/>
</dbReference>
<dbReference type="PANTHER" id="PTHR30576">
    <property type="entry name" value="COLANIC BIOSYNTHESIS UDP-GLUCOSE LIPID CARRIER TRANSFERASE"/>
    <property type="match status" value="1"/>
</dbReference>
<dbReference type="Proteomes" id="UP000182110">
    <property type="component" value="Unassembled WGS sequence"/>
</dbReference>
<organism evidence="4 5">
    <name type="scientific">Peribacillus simplex</name>
    <dbReference type="NCBI Taxonomy" id="1478"/>
    <lineage>
        <taxon>Bacteria</taxon>
        <taxon>Bacillati</taxon>
        <taxon>Bacillota</taxon>
        <taxon>Bacilli</taxon>
        <taxon>Bacillales</taxon>
        <taxon>Bacillaceae</taxon>
        <taxon>Peribacillus</taxon>
    </lineage>
</organism>
<keyword evidence="2" id="KW-1133">Transmembrane helix</keyword>
<evidence type="ECO:0000313" key="5">
    <source>
        <dbReference type="Proteomes" id="UP000182110"/>
    </source>
</evidence>
<gene>
    <name evidence="4" type="ORF">BN1180_04033</name>
</gene>
<evidence type="ECO:0000259" key="3">
    <source>
        <dbReference type="Pfam" id="PF02397"/>
    </source>
</evidence>
<protein>
    <submittedName>
        <fullName evidence="4">Galactosyl transferase CpsE</fullName>
    </submittedName>
</protein>
<dbReference type="Pfam" id="PF02397">
    <property type="entry name" value="Bac_transf"/>
    <property type="match status" value="1"/>
</dbReference>
<dbReference type="EMBL" id="CCXW01000001">
    <property type="protein sequence ID" value="CEG33851.1"/>
    <property type="molecule type" value="Genomic_DNA"/>
</dbReference>
<reference evidence="4 5" key="1">
    <citation type="journal article" date="2014" name="Genome Announc.">
        <title>Genome Sequence of Bacillus simplex Strain P558, Isolated from a Human Fecal Sample.</title>
        <authorList>
            <person name="Croce O."/>
            <person name="Hugon P."/>
            <person name="Lagier J.C."/>
            <person name="Bibi F."/>
            <person name="Robert C."/>
            <person name="Azhar E.I."/>
            <person name="Raoult D."/>
            <person name="Fournier P.E."/>
        </authorList>
    </citation>
    <scope>NUCLEOTIDE SEQUENCE [LARGE SCALE GENOMIC DNA]</scope>
    <source>
        <strain evidence="4 5">P558</strain>
    </source>
</reference>
<dbReference type="PANTHER" id="PTHR30576:SF10">
    <property type="entry name" value="SLL5057 PROTEIN"/>
    <property type="match status" value="1"/>
</dbReference>
<evidence type="ECO:0000256" key="2">
    <source>
        <dbReference type="SAM" id="Phobius"/>
    </source>
</evidence>
<evidence type="ECO:0000313" key="4">
    <source>
        <dbReference type="EMBL" id="CEG33851.1"/>
    </source>
</evidence>
<comment type="similarity">
    <text evidence="1">Belongs to the bacterial sugar transferase family.</text>
</comment>
<dbReference type="AlphaFoldDB" id="A0AAN2TUA2"/>
<keyword evidence="2" id="KW-0812">Transmembrane</keyword>